<dbReference type="AlphaFoldDB" id="A0A238VEL3"/>
<protein>
    <submittedName>
        <fullName evidence="5">CRP/FNR family transcriptional regulator, anaerobic regulatory protein</fullName>
    </submittedName>
</protein>
<dbReference type="RefSeq" id="WP_089269005.1">
    <property type="nucleotide sequence ID" value="NZ_FZNN01000002.1"/>
</dbReference>
<dbReference type="InterPro" id="IPR036390">
    <property type="entry name" value="WH_DNA-bd_sf"/>
</dbReference>
<dbReference type="PANTHER" id="PTHR24567">
    <property type="entry name" value="CRP FAMILY TRANSCRIPTIONAL REGULATORY PROTEIN"/>
    <property type="match status" value="1"/>
</dbReference>
<evidence type="ECO:0000313" key="5">
    <source>
        <dbReference type="EMBL" id="SNR32487.1"/>
    </source>
</evidence>
<dbReference type="InterPro" id="IPR000595">
    <property type="entry name" value="cNMP-bd_dom"/>
</dbReference>
<evidence type="ECO:0000256" key="3">
    <source>
        <dbReference type="ARBA" id="ARBA00023163"/>
    </source>
</evidence>
<organism evidence="5 6">
    <name type="scientific">Puniceibacterium sediminis</name>
    <dbReference type="NCBI Taxonomy" id="1608407"/>
    <lineage>
        <taxon>Bacteria</taxon>
        <taxon>Pseudomonadati</taxon>
        <taxon>Pseudomonadota</taxon>
        <taxon>Alphaproteobacteria</taxon>
        <taxon>Rhodobacterales</taxon>
        <taxon>Paracoccaceae</taxon>
        <taxon>Puniceibacterium</taxon>
    </lineage>
</organism>
<accession>A0A238VEL3</accession>
<evidence type="ECO:0000256" key="1">
    <source>
        <dbReference type="ARBA" id="ARBA00023015"/>
    </source>
</evidence>
<proteinExistence type="predicted"/>
<reference evidence="5 6" key="1">
    <citation type="submission" date="2017-06" db="EMBL/GenBank/DDBJ databases">
        <authorList>
            <person name="Kim H.J."/>
            <person name="Triplett B.A."/>
        </authorList>
    </citation>
    <scope>NUCLEOTIDE SEQUENCE [LARGE SCALE GENOMIC DNA]</scope>
    <source>
        <strain evidence="5 6">DSM 29052</strain>
    </source>
</reference>
<sequence length="245" mass="26974">MNMSPRNDSCQNCPIRHSAVCAECDAHELAVLEQLKSYRTYAPGASIASAGEPLTHLSSLVVGCATMSRTLEDGRRQSVGLLLPADFIGRPGRAVSLFDIEAVSEVTLCRFERQQFERLVRDTPHIASRLLSMTLDELDVARGMAVTLGRMTAREKIVSFLVSLARRQAAVTKREPREMPVALHLPLSRQAIADHLGLTIETVSRQLTQLRKAGLITLGDSRDITIPDFERLQLEVGEDEVTGTI</sequence>
<dbReference type="SMART" id="SM00419">
    <property type="entry name" value="HTH_CRP"/>
    <property type="match status" value="1"/>
</dbReference>
<dbReference type="InterPro" id="IPR036388">
    <property type="entry name" value="WH-like_DNA-bd_sf"/>
</dbReference>
<dbReference type="Pfam" id="PF00027">
    <property type="entry name" value="cNMP_binding"/>
    <property type="match status" value="1"/>
</dbReference>
<dbReference type="GO" id="GO:0005829">
    <property type="term" value="C:cytosol"/>
    <property type="evidence" value="ECO:0007669"/>
    <property type="project" value="TreeGrafter"/>
</dbReference>
<dbReference type="Pfam" id="PF13545">
    <property type="entry name" value="HTH_Crp_2"/>
    <property type="match status" value="1"/>
</dbReference>
<dbReference type="SMART" id="SM00100">
    <property type="entry name" value="cNMP"/>
    <property type="match status" value="1"/>
</dbReference>
<dbReference type="SUPFAM" id="SSF51206">
    <property type="entry name" value="cAMP-binding domain-like"/>
    <property type="match status" value="1"/>
</dbReference>
<feature type="domain" description="HTH crp-type" evidence="4">
    <location>
        <begin position="151"/>
        <end position="230"/>
    </location>
</feature>
<name>A0A238VEL3_9RHOB</name>
<dbReference type="Proteomes" id="UP000198417">
    <property type="component" value="Unassembled WGS sequence"/>
</dbReference>
<dbReference type="NCBIfam" id="NF045989">
    <property type="entry name" value="TransRegFnrLRhodb"/>
    <property type="match status" value="1"/>
</dbReference>
<evidence type="ECO:0000256" key="2">
    <source>
        <dbReference type="ARBA" id="ARBA00023125"/>
    </source>
</evidence>
<dbReference type="PANTHER" id="PTHR24567:SF75">
    <property type="entry name" value="FUMARATE AND NITRATE REDUCTION REGULATORY PROTEIN"/>
    <property type="match status" value="1"/>
</dbReference>
<keyword evidence="3" id="KW-0804">Transcription</keyword>
<evidence type="ECO:0000259" key="4">
    <source>
        <dbReference type="PROSITE" id="PS51063"/>
    </source>
</evidence>
<dbReference type="EMBL" id="FZNN01000002">
    <property type="protein sequence ID" value="SNR32487.1"/>
    <property type="molecule type" value="Genomic_DNA"/>
</dbReference>
<dbReference type="InterPro" id="IPR014710">
    <property type="entry name" value="RmlC-like_jellyroll"/>
</dbReference>
<dbReference type="InterPro" id="IPR012318">
    <property type="entry name" value="HTH_CRP"/>
</dbReference>
<keyword evidence="6" id="KW-1185">Reference proteome</keyword>
<dbReference type="GO" id="GO:0003677">
    <property type="term" value="F:DNA binding"/>
    <property type="evidence" value="ECO:0007669"/>
    <property type="project" value="UniProtKB-KW"/>
</dbReference>
<dbReference type="PROSITE" id="PS51063">
    <property type="entry name" value="HTH_CRP_2"/>
    <property type="match status" value="1"/>
</dbReference>
<dbReference type="CDD" id="cd00092">
    <property type="entry name" value="HTH_CRP"/>
    <property type="match status" value="1"/>
</dbReference>
<gene>
    <name evidence="5" type="ORF">SAMN06265370_10218</name>
</gene>
<dbReference type="CDD" id="cd00038">
    <property type="entry name" value="CAP_ED"/>
    <property type="match status" value="1"/>
</dbReference>
<dbReference type="GO" id="GO:0003700">
    <property type="term" value="F:DNA-binding transcription factor activity"/>
    <property type="evidence" value="ECO:0007669"/>
    <property type="project" value="TreeGrafter"/>
</dbReference>
<dbReference type="Gene3D" id="1.10.10.10">
    <property type="entry name" value="Winged helix-like DNA-binding domain superfamily/Winged helix DNA-binding domain"/>
    <property type="match status" value="1"/>
</dbReference>
<dbReference type="SUPFAM" id="SSF46785">
    <property type="entry name" value="Winged helix' DNA-binding domain"/>
    <property type="match status" value="1"/>
</dbReference>
<dbReference type="PRINTS" id="PR00034">
    <property type="entry name" value="HTHCRP"/>
</dbReference>
<dbReference type="OrthoDB" id="667966at2"/>
<dbReference type="Gene3D" id="2.60.120.10">
    <property type="entry name" value="Jelly Rolls"/>
    <property type="match status" value="1"/>
</dbReference>
<dbReference type="InterPro" id="IPR018490">
    <property type="entry name" value="cNMP-bd_dom_sf"/>
</dbReference>
<dbReference type="InterPro" id="IPR050397">
    <property type="entry name" value="Env_Response_Regulators"/>
</dbReference>
<keyword evidence="1" id="KW-0805">Transcription regulation</keyword>
<evidence type="ECO:0000313" key="6">
    <source>
        <dbReference type="Proteomes" id="UP000198417"/>
    </source>
</evidence>
<keyword evidence="2" id="KW-0238">DNA-binding</keyword>